<evidence type="ECO:0000313" key="1">
    <source>
        <dbReference type="EMBL" id="OLF10597.1"/>
    </source>
</evidence>
<protein>
    <submittedName>
        <fullName evidence="1">Uncharacterized protein</fullName>
    </submittedName>
</protein>
<gene>
    <name evidence="1" type="ORF">BLA60_15595</name>
</gene>
<sequence length="170" mass="17868">MISVYVVMTDQLKDIAAAGAEHPVFGGLFDQGTVAALTGFGTDVADEIGQVCREVDLDGTRLRVATISLDTSTADDLRELLEGEASAAAVCVVLAGTGSDPLPPLLVVAGTVVPAMGVVPDCDRARLVVTFEHLVGQPDPDQDSLFTEPAVPESLMEEQLSERLKQLYGE</sequence>
<dbReference type="Proteomes" id="UP000185696">
    <property type="component" value="Unassembled WGS sequence"/>
</dbReference>
<evidence type="ECO:0000313" key="2">
    <source>
        <dbReference type="Proteomes" id="UP000185696"/>
    </source>
</evidence>
<dbReference type="EMBL" id="MSIF01000006">
    <property type="protein sequence ID" value="OLF10597.1"/>
    <property type="molecule type" value="Genomic_DNA"/>
</dbReference>
<reference evidence="1 2" key="1">
    <citation type="submission" date="2016-12" db="EMBL/GenBank/DDBJ databases">
        <title>The draft genome sequence of Actinophytocola xinjiangensis.</title>
        <authorList>
            <person name="Wang W."/>
            <person name="Yuan L."/>
        </authorList>
    </citation>
    <scope>NUCLEOTIDE SEQUENCE [LARGE SCALE GENOMIC DNA]</scope>
    <source>
        <strain evidence="1 2">CGMCC 4.4663</strain>
    </source>
</reference>
<comment type="caution">
    <text evidence="1">The sequence shown here is derived from an EMBL/GenBank/DDBJ whole genome shotgun (WGS) entry which is preliminary data.</text>
</comment>
<accession>A0A7Z0WMM2</accession>
<organism evidence="1 2">
    <name type="scientific">Actinophytocola xinjiangensis</name>
    <dbReference type="NCBI Taxonomy" id="485602"/>
    <lineage>
        <taxon>Bacteria</taxon>
        <taxon>Bacillati</taxon>
        <taxon>Actinomycetota</taxon>
        <taxon>Actinomycetes</taxon>
        <taxon>Pseudonocardiales</taxon>
        <taxon>Pseudonocardiaceae</taxon>
    </lineage>
</organism>
<name>A0A7Z0WMM2_9PSEU</name>
<dbReference type="AlphaFoldDB" id="A0A7Z0WMM2"/>
<keyword evidence="2" id="KW-1185">Reference proteome</keyword>
<proteinExistence type="predicted"/>